<proteinExistence type="predicted"/>
<gene>
    <name evidence="3" type="ORF">LCGC14_2037240</name>
</gene>
<dbReference type="EMBL" id="LAZR01023821">
    <property type="protein sequence ID" value="KKL77204.1"/>
    <property type="molecule type" value="Genomic_DNA"/>
</dbReference>
<feature type="region of interest" description="Disordered" evidence="1">
    <location>
        <begin position="159"/>
        <end position="178"/>
    </location>
</feature>
<evidence type="ECO:0000313" key="3">
    <source>
        <dbReference type="EMBL" id="KKL77204.1"/>
    </source>
</evidence>
<accession>A0A0F9ET47</accession>
<dbReference type="InterPro" id="IPR036485">
    <property type="entry name" value="Glu_synth_asu_C_sf"/>
</dbReference>
<feature type="domain" description="Glutamate synthase alpha subunit C-terminal" evidence="2">
    <location>
        <begin position="4"/>
        <end position="109"/>
    </location>
</feature>
<evidence type="ECO:0000259" key="2">
    <source>
        <dbReference type="Pfam" id="PF01493"/>
    </source>
</evidence>
<dbReference type="GO" id="GO:0016491">
    <property type="term" value="F:oxidoreductase activity"/>
    <property type="evidence" value="ECO:0007669"/>
    <property type="project" value="InterPro"/>
</dbReference>
<dbReference type="PANTHER" id="PTHR43100:SF2">
    <property type="entry name" value="BNAA03G19380D PROTEIN"/>
    <property type="match status" value="1"/>
</dbReference>
<protein>
    <recommendedName>
        <fullName evidence="2">Glutamate synthase alpha subunit C-terminal domain-containing protein</fullName>
    </recommendedName>
</protein>
<dbReference type="Pfam" id="PF01493">
    <property type="entry name" value="GXGXG"/>
    <property type="match status" value="1"/>
</dbReference>
<dbReference type="AlphaFoldDB" id="A0A0F9ET47"/>
<sequence length="178" mass="19035">MASSPLATEKNTIIGNTVLYGATGGRLFAAGRAGERFAVRNSGAVAVVEGAGDHCCEYMTQGTVVVLGSVGRNFGAGMSHGFAYVLDEDGTFPGKYNPELVAIDKVRAAGDISELKQLIQEHAAKTGSARARAILDQWDRYLPLFWKVSPLSQTYKLDGHLAEKPEPRAAQPEPSARR</sequence>
<dbReference type="SUPFAM" id="SSF69336">
    <property type="entry name" value="Alpha subunit of glutamate synthase, C-terminal domain"/>
    <property type="match status" value="1"/>
</dbReference>
<dbReference type="InterPro" id="IPR002489">
    <property type="entry name" value="Glu_synth_asu_C"/>
</dbReference>
<organism evidence="3">
    <name type="scientific">marine sediment metagenome</name>
    <dbReference type="NCBI Taxonomy" id="412755"/>
    <lineage>
        <taxon>unclassified sequences</taxon>
        <taxon>metagenomes</taxon>
        <taxon>ecological metagenomes</taxon>
    </lineage>
</organism>
<name>A0A0F9ET47_9ZZZZ</name>
<dbReference type="PANTHER" id="PTHR43100">
    <property type="entry name" value="GLUTAMATE SYNTHASE [NADPH] SMALL CHAIN"/>
    <property type="match status" value="1"/>
</dbReference>
<comment type="caution">
    <text evidence="3">The sequence shown here is derived from an EMBL/GenBank/DDBJ whole genome shotgun (WGS) entry which is preliminary data.</text>
</comment>
<reference evidence="3" key="1">
    <citation type="journal article" date="2015" name="Nature">
        <title>Complex archaea that bridge the gap between prokaryotes and eukaryotes.</title>
        <authorList>
            <person name="Spang A."/>
            <person name="Saw J.H."/>
            <person name="Jorgensen S.L."/>
            <person name="Zaremba-Niedzwiedzka K."/>
            <person name="Martijn J."/>
            <person name="Lind A.E."/>
            <person name="van Eijk R."/>
            <person name="Schleper C."/>
            <person name="Guy L."/>
            <person name="Ettema T.J."/>
        </authorList>
    </citation>
    <scope>NUCLEOTIDE SEQUENCE</scope>
</reference>
<evidence type="ECO:0000256" key="1">
    <source>
        <dbReference type="SAM" id="MobiDB-lite"/>
    </source>
</evidence>
<dbReference type="Gene3D" id="2.160.20.60">
    <property type="entry name" value="Glutamate synthase, alpha subunit, C-terminal domain"/>
    <property type="match status" value="1"/>
</dbReference>
<dbReference type="InterPro" id="IPR051394">
    <property type="entry name" value="Glutamate_Synthase"/>
</dbReference>